<keyword evidence="2" id="KW-0812">Transmembrane</keyword>
<feature type="compositionally biased region" description="Acidic residues" evidence="1">
    <location>
        <begin position="122"/>
        <end position="131"/>
    </location>
</feature>
<feature type="transmembrane region" description="Helical" evidence="2">
    <location>
        <begin position="21"/>
        <end position="42"/>
    </location>
</feature>
<accession>A0A507E7Q3</accession>
<comment type="caution">
    <text evidence="3">The sequence shown here is derived from an EMBL/GenBank/DDBJ whole genome shotgun (WGS) entry which is preliminary data.</text>
</comment>
<feature type="transmembrane region" description="Helical" evidence="2">
    <location>
        <begin position="48"/>
        <end position="73"/>
    </location>
</feature>
<evidence type="ECO:0000256" key="1">
    <source>
        <dbReference type="SAM" id="MobiDB-lite"/>
    </source>
</evidence>
<feature type="compositionally biased region" description="Basic and acidic residues" evidence="1">
    <location>
        <begin position="132"/>
        <end position="154"/>
    </location>
</feature>
<evidence type="ECO:0000313" key="4">
    <source>
        <dbReference type="Proteomes" id="UP000318582"/>
    </source>
</evidence>
<evidence type="ECO:0000256" key="2">
    <source>
        <dbReference type="SAM" id="Phobius"/>
    </source>
</evidence>
<evidence type="ECO:0008006" key="5">
    <source>
        <dbReference type="Google" id="ProtNLM"/>
    </source>
</evidence>
<dbReference type="Gene3D" id="3.40.630.30">
    <property type="match status" value="1"/>
</dbReference>
<keyword evidence="4" id="KW-1185">Reference proteome</keyword>
<dbReference type="Proteomes" id="UP000318582">
    <property type="component" value="Unassembled WGS sequence"/>
</dbReference>
<keyword evidence="2" id="KW-1133">Transmembrane helix</keyword>
<reference evidence="3 4" key="1">
    <citation type="journal article" date="2019" name="Sci. Rep.">
        <title>Comparative genomics of chytrid fungi reveal insights into the obligate biotrophic and pathogenic lifestyle of Synchytrium endobioticum.</title>
        <authorList>
            <person name="van de Vossenberg B.T.L.H."/>
            <person name="Warris S."/>
            <person name="Nguyen H.D.T."/>
            <person name="van Gent-Pelzer M.P.E."/>
            <person name="Joly D.L."/>
            <person name="van de Geest H.C."/>
            <person name="Bonants P.J.M."/>
            <person name="Smith D.S."/>
            <person name="Levesque C.A."/>
            <person name="van der Lee T.A.J."/>
        </authorList>
    </citation>
    <scope>NUCLEOTIDE SEQUENCE [LARGE SCALE GENOMIC DNA]</scope>
    <source>
        <strain evidence="3 4">CBS 809.83</strain>
    </source>
</reference>
<evidence type="ECO:0000313" key="3">
    <source>
        <dbReference type="EMBL" id="TPX59148.1"/>
    </source>
</evidence>
<dbReference type="SUPFAM" id="SSF55729">
    <property type="entry name" value="Acyl-CoA N-acyltransferases (Nat)"/>
    <property type="match status" value="1"/>
</dbReference>
<protein>
    <recommendedName>
        <fullName evidence="5">N-acetyltransferase domain-containing protein</fullName>
    </recommendedName>
</protein>
<dbReference type="AlphaFoldDB" id="A0A507E7Q3"/>
<dbReference type="InterPro" id="IPR016181">
    <property type="entry name" value="Acyl_CoA_acyltransferase"/>
</dbReference>
<feature type="compositionally biased region" description="Pro residues" evidence="1">
    <location>
        <begin position="109"/>
        <end position="119"/>
    </location>
</feature>
<dbReference type="EMBL" id="QEAQ01000028">
    <property type="protein sequence ID" value="TPX59148.1"/>
    <property type="molecule type" value="Genomic_DNA"/>
</dbReference>
<proteinExistence type="predicted"/>
<keyword evidence="2" id="KW-0472">Membrane</keyword>
<gene>
    <name evidence="3" type="ORF">PhCBS80983_g02651</name>
</gene>
<organism evidence="3 4">
    <name type="scientific">Powellomyces hirtus</name>
    <dbReference type="NCBI Taxonomy" id="109895"/>
    <lineage>
        <taxon>Eukaryota</taxon>
        <taxon>Fungi</taxon>
        <taxon>Fungi incertae sedis</taxon>
        <taxon>Chytridiomycota</taxon>
        <taxon>Chytridiomycota incertae sedis</taxon>
        <taxon>Chytridiomycetes</taxon>
        <taxon>Spizellomycetales</taxon>
        <taxon>Powellomycetaceae</taxon>
        <taxon>Powellomyces</taxon>
    </lineage>
</organism>
<feature type="region of interest" description="Disordered" evidence="1">
    <location>
        <begin position="103"/>
        <end position="154"/>
    </location>
</feature>
<name>A0A507E7Q3_9FUNG</name>
<sequence>MEAPEGLAGRLKAHVFQLIGFWILGVLLCSAILAIPISFLFLPLASVAAVPIVTGLTVCFYCTKMTYGAWLWAARTSGFFRIPVNDQVEGELLTELPTEHNAEDAVPMDPAPLPSPPASESPELEVPAEEPEEKHTGTELTEKSQLRKEHELPIRRESFSEKRTSTSVITPPKVAVRHLRPGDGHFIAICRDLLLAVSDEEDVICPRVGQDEESDHHILSYWRADTVRTIASGTMCTQDLVGFIEYFHAIDNPQHICIDKLYINTAYEGMGFSRRLIQELHRLPRILTVEVWSLWHTERFYKEHGYVDVPHPKGGRVQADWGPLLIWMKSNAKVSNPRVSIVGDGSYRFE</sequence>